<evidence type="ECO:0008006" key="4">
    <source>
        <dbReference type="Google" id="ProtNLM"/>
    </source>
</evidence>
<dbReference type="OrthoDB" id="1899479at2"/>
<evidence type="ECO:0000313" key="3">
    <source>
        <dbReference type="Proteomes" id="UP000279911"/>
    </source>
</evidence>
<proteinExistence type="predicted"/>
<evidence type="ECO:0000256" key="1">
    <source>
        <dbReference type="SAM" id="Phobius"/>
    </source>
</evidence>
<keyword evidence="1" id="KW-0812">Transmembrane</keyword>
<organism evidence="2 3">
    <name type="scientific">Mesobacillus subterraneus</name>
    <dbReference type="NCBI Taxonomy" id="285983"/>
    <lineage>
        <taxon>Bacteria</taxon>
        <taxon>Bacillati</taxon>
        <taxon>Bacillota</taxon>
        <taxon>Bacilli</taxon>
        <taxon>Bacillales</taxon>
        <taxon>Bacillaceae</taxon>
        <taxon>Mesobacillus</taxon>
    </lineage>
</organism>
<dbReference type="AlphaFoldDB" id="A0A3R9FFZ3"/>
<name>A0A3R9FFZ3_9BACI</name>
<dbReference type="Proteomes" id="UP000279911">
    <property type="component" value="Unassembled WGS sequence"/>
</dbReference>
<feature type="transmembrane region" description="Helical" evidence="1">
    <location>
        <begin position="41"/>
        <end position="59"/>
    </location>
</feature>
<sequence>MSNNIRQEINKIEIPAELSTRSKKGIERAKAEMPSRSEKKWYFLAVPALAAALLFAIAGPDPFGYDVITIQTSHAFDVSDSKKLVGWADDVFIGKVIKNEGTRDDDGMVETQFKVKVSHNIKGDLGGDVIVNQQGGYTGNTLVLVENDQLLKEGEQYLFITRHNTKGDWHTLVPVYGDILIENDQHKDALIAKYRDAYEQEIPFE</sequence>
<reference evidence="3" key="1">
    <citation type="submission" date="2018-12" db="EMBL/GenBank/DDBJ databases">
        <title>Bacillus chawlae sp. nov., Bacillus glennii sp. nov., and Bacillus saganii sp. nov. Isolated from the Vehicle Assembly Building at Kennedy Space Center where the Viking Spacecraft were Assembled.</title>
        <authorList>
            <person name="Seuylemezian A."/>
            <person name="Vaishampayan P."/>
        </authorList>
    </citation>
    <scope>NUCLEOTIDE SEQUENCE [LARGE SCALE GENOMIC DNA]</scope>
    <source>
        <strain evidence="3">DSM 13966</strain>
    </source>
</reference>
<comment type="caution">
    <text evidence="2">The sequence shown here is derived from an EMBL/GenBank/DDBJ whole genome shotgun (WGS) entry which is preliminary data.</text>
</comment>
<protein>
    <recommendedName>
        <fullName evidence="4">DUF4179 domain-containing protein</fullName>
    </recommendedName>
</protein>
<evidence type="ECO:0000313" key="2">
    <source>
        <dbReference type="EMBL" id="RSD25511.1"/>
    </source>
</evidence>
<keyword evidence="1" id="KW-0472">Membrane</keyword>
<accession>A0A3R9FFZ3</accession>
<keyword evidence="1" id="KW-1133">Transmembrane helix</keyword>
<dbReference type="EMBL" id="RSFW01000019">
    <property type="protein sequence ID" value="RSD25511.1"/>
    <property type="molecule type" value="Genomic_DNA"/>
</dbReference>
<dbReference type="RefSeq" id="WP_125481230.1">
    <property type="nucleotide sequence ID" value="NZ_RSFW01000019.1"/>
</dbReference>
<gene>
    <name evidence="2" type="ORF">EJA10_17040</name>
</gene>